<dbReference type="PANTHER" id="PTHR33164:SF5">
    <property type="entry name" value="ORGANIC HYDROPEROXIDE RESISTANCE TRANSCRIPTIONAL REGULATOR"/>
    <property type="match status" value="1"/>
</dbReference>
<keyword evidence="8" id="KW-1185">Reference proteome</keyword>
<comment type="subcellular location">
    <subcellularLocation>
        <location evidence="1">Cytoplasm</location>
    </subcellularLocation>
</comment>
<dbReference type="PANTHER" id="PTHR33164">
    <property type="entry name" value="TRANSCRIPTIONAL REGULATOR, MARR FAMILY"/>
    <property type="match status" value="1"/>
</dbReference>
<dbReference type="SUPFAM" id="SSF46785">
    <property type="entry name" value="Winged helix' DNA-binding domain"/>
    <property type="match status" value="1"/>
</dbReference>
<dbReference type="Pfam" id="PF22381">
    <property type="entry name" value="Staph_reg_Sar_Rot"/>
    <property type="match status" value="1"/>
</dbReference>
<keyword evidence="3" id="KW-0805">Transcription regulation</keyword>
<keyword evidence="5" id="KW-0804">Transcription</keyword>
<accession>A0ABW2AVT6</accession>
<evidence type="ECO:0000259" key="6">
    <source>
        <dbReference type="PROSITE" id="PS50995"/>
    </source>
</evidence>
<protein>
    <submittedName>
        <fullName evidence="7">MarR family winged helix-turn-helix transcriptional regulator</fullName>
    </submittedName>
</protein>
<dbReference type="Proteomes" id="UP001596356">
    <property type="component" value="Unassembled WGS sequence"/>
</dbReference>
<proteinExistence type="predicted"/>
<organism evidence="7 8">
    <name type="scientific">Branchiibius cervicis</name>
    <dbReference type="NCBI Taxonomy" id="908252"/>
    <lineage>
        <taxon>Bacteria</taxon>
        <taxon>Bacillati</taxon>
        <taxon>Actinomycetota</taxon>
        <taxon>Actinomycetes</taxon>
        <taxon>Micrococcales</taxon>
        <taxon>Dermacoccaceae</taxon>
        <taxon>Branchiibius</taxon>
    </lineage>
</organism>
<evidence type="ECO:0000313" key="8">
    <source>
        <dbReference type="Proteomes" id="UP001596356"/>
    </source>
</evidence>
<dbReference type="InterPro" id="IPR036388">
    <property type="entry name" value="WH-like_DNA-bd_sf"/>
</dbReference>
<dbReference type="Gene3D" id="1.10.10.10">
    <property type="entry name" value="Winged helix-like DNA-binding domain superfamily/Winged helix DNA-binding domain"/>
    <property type="match status" value="1"/>
</dbReference>
<dbReference type="InterPro" id="IPR036390">
    <property type="entry name" value="WH_DNA-bd_sf"/>
</dbReference>
<evidence type="ECO:0000256" key="5">
    <source>
        <dbReference type="ARBA" id="ARBA00023163"/>
    </source>
</evidence>
<evidence type="ECO:0000256" key="2">
    <source>
        <dbReference type="ARBA" id="ARBA00022490"/>
    </source>
</evidence>
<dbReference type="InterPro" id="IPR055166">
    <property type="entry name" value="Transc_reg_Sar_Rot_HTH"/>
</dbReference>
<dbReference type="InterPro" id="IPR039422">
    <property type="entry name" value="MarR/SlyA-like"/>
</dbReference>
<gene>
    <name evidence="7" type="ORF">ACFQBT_15655</name>
</gene>
<dbReference type="RefSeq" id="WP_377824072.1">
    <property type="nucleotide sequence ID" value="NZ_JBHSWJ010000002.1"/>
</dbReference>
<reference evidence="8" key="1">
    <citation type="journal article" date="2019" name="Int. J. Syst. Evol. Microbiol.">
        <title>The Global Catalogue of Microorganisms (GCM) 10K type strain sequencing project: providing services to taxonomists for standard genome sequencing and annotation.</title>
        <authorList>
            <consortium name="The Broad Institute Genomics Platform"/>
            <consortium name="The Broad Institute Genome Sequencing Center for Infectious Disease"/>
            <person name="Wu L."/>
            <person name="Ma J."/>
        </authorList>
    </citation>
    <scope>NUCLEOTIDE SEQUENCE [LARGE SCALE GENOMIC DNA]</scope>
    <source>
        <strain evidence="8">NBRC 106593</strain>
    </source>
</reference>
<sequence length="154" mass="16896">MSTHVDDGVDLDELLCFAMYNASRALTARYRELLTPLGLTYPQYLVLLALWNESPLAIGELGHRLYLDSGTLSPLLKRLQSLGLIDRSRSADDERVVLVSLTDTGKDVRQQLADVPEIICDATGLSREGLAELRDQIEAVASHVRASTNPTSTS</sequence>
<evidence type="ECO:0000256" key="3">
    <source>
        <dbReference type="ARBA" id="ARBA00023015"/>
    </source>
</evidence>
<dbReference type="InterPro" id="IPR000835">
    <property type="entry name" value="HTH_MarR-typ"/>
</dbReference>
<feature type="domain" description="HTH marR-type" evidence="6">
    <location>
        <begin position="12"/>
        <end position="142"/>
    </location>
</feature>
<comment type="caution">
    <text evidence="7">The sequence shown here is derived from an EMBL/GenBank/DDBJ whole genome shotgun (WGS) entry which is preliminary data.</text>
</comment>
<evidence type="ECO:0000313" key="7">
    <source>
        <dbReference type="EMBL" id="MFC6715167.1"/>
    </source>
</evidence>
<name>A0ABW2AVT6_9MICO</name>
<dbReference type="EMBL" id="JBHSWJ010000002">
    <property type="protein sequence ID" value="MFC6715167.1"/>
    <property type="molecule type" value="Genomic_DNA"/>
</dbReference>
<keyword evidence="4" id="KW-0238">DNA-binding</keyword>
<evidence type="ECO:0000256" key="1">
    <source>
        <dbReference type="ARBA" id="ARBA00004496"/>
    </source>
</evidence>
<dbReference type="SMART" id="SM00347">
    <property type="entry name" value="HTH_MARR"/>
    <property type="match status" value="1"/>
</dbReference>
<keyword evidence="2" id="KW-0963">Cytoplasm</keyword>
<dbReference type="PROSITE" id="PS50995">
    <property type="entry name" value="HTH_MARR_2"/>
    <property type="match status" value="1"/>
</dbReference>
<evidence type="ECO:0000256" key="4">
    <source>
        <dbReference type="ARBA" id="ARBA00023125"/>
    </source>
</evidence>